<evidence type="ECO:0000313" key="8">
    <source>
        <dbReference type="Proteomes" id="UP000251047"/>
    </source>
</evidence>
<keyword evidence="3 5" id="KW-1133">Transmembrane helix</keyword>
<dbReference type="OrthoDB" id="3214063at2"/>
<accession>A0A364VC85</accession>
<evidence type="ECO:0000256" key="1">
    <source>
        <dbReference type="ARBA" id="ARBA00004141"/>
    </source>
</evidence>
<dbReference type="Proteomes" id="UP000251047">
    <property type="component" value="Unassembled WGS sequence"/>
</dbReference>
<protein>
    <recommendedName>
        <fullName evidence="6">ABC-2 type transporter transmembrane domain-containing protein</fullName>
    </recommendedName>
</protein>
<comment type="caution">
    <text evidence="7">The sequence shown here is derived from an EMBL/GenBank/DDBJ whole genome shotgun (WGS) entry which is preliminary data.</text>
</comment>
<gene>
    <name evidence="7" type="ORF">CWC39_04370</name>
</gene>
<feature type="transmembrane region" description="Helical" evidence="5">
    <location>
        <begin position="197"/>
        <end position="221"/>
    </location>
</feature>
<sequence>MPTCNRAAPGSFVGQGSGAGSRNLIRKHLRRKTVKTMPYDPAPAGTAAAGTAPAPISAGRKNSAAGRFRSLARAEWLQFRRNRVMIFLLLTTCIGLPVFVFTQLNGGADPATRAVRNAATFDVMLILAGVNVLFYSILSMATTRRDEGVLKRLRTGEARDVEILAALCTPGATIVVGVALALGVGCAVVSGQTPANALFLVAGTLGFIVVAGSLALLTSAVTKNAEASQVTSLPVYLLAIGSMGVYRGMLPEWAQDLAKNNPFGNCVDLVYHGWGAASEGMSAGGWEALIKLAVWCMILGVAARYYMRWETHR</sequence>
<dbReference type="InterPro" id="IPR013525">
    <property type="entry name" value="ABC2_TM"/>
</dbReference>
<organism evidence="7 8">
    <name type="scientific">Corynebacterium heidelbergense</name>
    <dbReference type="NCBI Taxonomy" id="2055947"/>
    <lineage>
        <taxon>Bacteria</taxon>
        <taxon>Bacillati</taxon>
        <taxon>Actinomycetota</taxon>
        <taxon>Actinomycetes</taxon>
        <taxon>Mycobacteriales</taxon>
        <taxon>Corynebacteriaceae</taxon>
        <taxon>Corynebacterium</taxon>
    </lineage>
</organism>
<evidence type="ECO:0000256" key="5">
    <source>
        <dbReference type="SAM" id="Phobius"/>
    </source>
</evidence>
<dbReference type="EMBL" id="PHQP01000023">
    <property type="protein sequence ID" value="RAV34241.1"/>
    <property type="molecule type" value="Genomic_DNA"/>
</dbReference>
<evidence type="ECO:0000256" key="2">
    <source>
        <dbReference type="ARBA" id="ARBA00022692"/>
    </source>
</evidence>
<dbReference type="GO" id="GO:0140359">
    <property type="term" value="F:ABC-type transporter activity"/>
    <property type="evidence" value="ECO:0007669"/>
    <property type="project" value="InterPro"/>
</dbReference>
<keyword evidence="2 5" id="KW-0812">Transmembrane</keyword>
<keyword evidence="4 5" id="KW-0472">Membrane</keyword>
<evidence type="ECO:0000313" key="7">
    <source>
        <dbReference type="EMBL" id="RAV34241.1"/>
    </source>
</evidence>
<feature type="transmembrane region" description="Helical" evidence="5">
    <location>
        <begin position="288"/>
        <end position="307"/>
    </location>
</feature>
<evidence type="ECO:0000256" key="3">
    <source>
        <dbReference type="ARBA" id="ARBA00022989"/>
    </source>
</evidence>
<proteinExistence type="predicted"/>
<feature type="transmembrane region" description="Helical" evidence="5">
    <location>
        <begin position="124"/>
        <end position="142"/>
    </location>
</feature>
<dbReference type="Pfam" id="PF01061">
    <property type="entry name" value="ABC2_membrane"/>
    <property type="match status" value="1"/>
</dbReference>
<feature type="transmembrane region" description="Helical" evidence="5">
    <location>
        <begin position="163"/>
        <end position="191"/>
    </location>
</feature>
<dbReference type="GO" id="GO:0016020">
    <property type="term" value="C:membrane"/>
    <property type="evidence" value="ECO:0007669"/>
    <property type="project" value="UniProtKB-SubCell"/>
</dbReference>
<feature type="domain" description="ABC-2 type transporter transmembrane" evidence="6">
    <location>
        <begin position="68"/>
        <end position="268"/>
    </location>
</feature>
<feature type="transmembrane region" description="Helical" evidence="5">
    <location>
        <begin position="233"/>
        <end position="250"/>
    </location>
</feature>
<evidence type="ECO:0000259" key="6">
    <source>
        <dbReference type="Pfam" id="PF01061"/>
    </source>
</evidence>
<comment type="subcellular location">
    <subcellularLocation>
        <location evidence="1">Membrane</location>
        <topology evidence="1">Multi-pass membrane protein</topology>
    </subcellularLocation>
</comment>
<reference evidence="7 8" key="1">
    <citation type="journal article" date="2018" name="Syst. Appl. Microbiol.">
        <title>Corynebacterium heidelbergense sp. nov., isolated from the preen glands of Egyptian geese (Alopochen aegyptiacus).</title>
        <authorList>
            <person name="Braun M.S."/>
            <person name="Wang E."/>
            <person name="Zimmermann S."/>
            <person name="Wink M."/>
        </authorList>
    </citation>
    <scope>NUCLEOTIDE SEQUENCE [LARGE SCALE GENOMIC DNA]</scope>
    <source>
        <strain evidence="7 8">DSM 104638</strain>
    </source>
</reference>
<name>A0A364VC85_9CORY</name>
<dbReference type="AlphaFoldDB" id="A0A364VC85"/>
<feature type="transmembrane region" description="Helical" evidence="5">
    <location>
        <begin position="84"/>
        <end position="104"/>
    </location>
</feature>
<evidence type="ECO:0000256" key="4">
    <source>
        <dbReference type="ARBA" id="ARBA00023136"/>
    </source>
</evidence>